<evidence type="ECO:0000313" key="6">
    <source>
        <dbReference type="Proteomes" id="UP000726737"/>
    </source>
</evidence>
<comment type="similarity">
    <text evidence="3">Belongs to the acetyltransferase family. RimJ subfamily.</text>
</comment>
<evidence type="ECO:0000256" key="1">
    <source>
        <dbReference type="ARBA" id="ARBA00022679"/>
    </source>
</evidence>
<dbReference type="Pfam" id="PF13302">
    <property type="entry name" value="Acetyltransf_3"/>
    <property type="match status" value="1"/>
</dbReference>
<reference evidence="5" key="1">
    <citation type="journal article" date="2020" name="Fungal Divers.">
        <title>Resolving the Mortierellaceae phylogeny through synthesis of multi-gene phylogenetics and phylogenomics.</title>
        <authorList>
            <person name="Vandepol N."/>
            <person name="Liber J."/>
            <person name="Desiro A."/>
            <person name="Na H."/>
            <person name="Kennedy M."/>
            <person name="Barry K."/>
            <person name="Grigoriev I.V."/>
            <person name="Miller A.N."/>
            <person name="O'Donnell K."/>
            <person name="Stajich J.E."/>
            <person name="Bonito G."/>
        </authorList>
    </citation>
    <scope>NUCLEOTIDE SEQUENCE</scope>
    <source>
        <strain evidence="5">KOD948</strain>
    </source>
</reference>
<accession>A0A9P6PSU8</accession>
<protein>
    <recommendedName>
        <fullName evidence="4">N-acetyltransferase domain-containing protein</fullName>
    </recommendedName>
</protein>
<evidence type="ECO:0000259" key="4">
    <source>
        <dbReference type="Pfam" id="PF13302"/>
    </source>
</evidence>
<gene>
    <name evidence="5" type="ORF">BG011_006421</name>
</gene>
<keyword evidence="6" id="KW-1185">Reference proteome</keyword>
<dbReference type="Gene3D" id="3.40.630.30">
    <property type="match status" value="1"/>
</dbReference>
<evidence type="ECO:0000313" key="5">
    <source>
        <dbReference type="EMBL" id="KAG0253336.1"/>
    </source>
</evidence>
<comment type="caution">
    <text evidence="5">The sequence shown here is derived from an EMBL/GenBank/DDBJ whole genome shotgun (WGS) entry which is preliminary data.</text>
</comment>
<evidence type="ECO:0000256" key="2">
    <source>
        <dbReference type="ARBA" id="ARBA00023315"/>
    </source>
</evidence>
<keyword evidence="1" id="KW-0808">Transferase</keyword>
<proteinExistence type="inferred from homology"/>
<dbReference type="EMBL" id="JAAAJA010000465">
    <property type="protein sequence ID" value="KAG0253336.1"/>
    <property type="molecule type" value="Genomic_DNA"/>
</dbReference>
<sequence>MTTNQIQDQEHGQFTKENARAAGPYRVCENPPHYLTTVDFSDIPEMVRILNINMDVYNGSAHFQFPYLESHAQDRIGNALGHITNHGYNTTWAMRTRPDGPLIGWAHAHFKSDLSAVHPETGKKLKLGDIGYWVSPEYIGKGYASRTARYIVNEIMFREYDCDIVQAEAYTHNVPSRKVLEAIGMRCEIEAKAIFIPKLQEQKFICCYSIHRDDSTKSIPFHFVPL</sequence>
<dbReference type="AlphaFoldDB" id="A0A9P6PSU8"/>
<dbReference type="InterPro" id="IPR000182">
    <property type="entry name" value="GNAT_dom"/>
</dbReference>
<dbReference type="GO" id="GO:0016747">
    <property type="term" value="F:acyltransferase activity, transferring groups other than amino-acyl groups"/>
    <property type="evidence" value="ECO:0007669"/>
    <property type="project" value="InterPro"/>
</dbReference>
<feature type="domain" description="N-acetyltransferase" evidence="4">
    <location>
        <begin position="36"/>
        <end position="186"/>
    </location>
</feature>
<dbReference type="PANTHER" id="PTHR43792">
    <property type="entry name" value="GNAT FAMILY, PUTATIVE (AFU_ORTHOLOGUE AFUA_3G00765)-RELATED-RELATED"/>
    <property type="match status" value="1"/>
</dbReference>
<organism evidence="5 6">
    <name type="scientific">Mortierella polycephala</name>
    <dbReference type="NCBI Taxonomy" id="41804"/>
    <lineage>
        <taxon>Eukaryota</taxon>
        <taxon>Fungi</taxon>
        <taxon>Fungi incertae sedis</taxon>
        <taxon>Mucoromycota</taxon>
        <taxon>Mortierellomycotina</taxon>
        <taxon>Mortierellomycetes</taxon>
        <taxon>Mortierellales</taxon>
        <taxon>Mortierellaceae</taxon>
        <taxon>Mortierella</taxon>
    </lineage>
</organism>
<dbReference type="Proteomes" id="UP000726737">
    <property type="component" value="Unassembled WGS sequence"/>
</dbReference>
<dbReference type="OrthoDB" id="630895at2759"/>
<dbReference type="InterPro" id="IPR016181">
    <property type="entry name" value="Acyl_CoA_acyltransferase"/>
</dbReference>
<evidence type="ECO:0000256" key="3">
    <source>
        <dbReference type="ARBA" id="ARBA00038502"/>
    </source>
</evidence>
<dbReference type="InterPro" id="IPR051531">
    <property type="entry name" value="N-acetyltransferase"/>
</dbReference>
<dbReference type="PANTHER" id="PTHR43792:SF8">
    <property type="entry name" value="[RIBOSOMAL PROTEIN US5]-ALANINE N-ACETYLTRANSFERASE"/>
    <property type="match status" value="1"/>
</dbReference>
<name>A0A9P6PSU8_9FUNG</name>
<dbReference type="SUPFAM" id="SSF55729">
    <property type="entry name" value="Acyl-CoA N-acyltransferases (Nat)"/>
    <property type="match status" value="1"/>
</dbReference>
<keyword evidence="2" id="KW-0012">Acyltransferase</keyword>